<comment type="caution">
    <text evidence="1">The sequence shown here is derived from an EMBL/GenBank/DDBJ whole genome shotgun (WGS) entry which is preliminary data.</text>
</comment>
<dbReference type="AlphaFoldDB" id="A0AAD6SMI8"/>
<feature type="non-terminal residue" evidence="1">
    <location>
        <position position="1"/>
    </location>
</feature>
<sequence>SFSYGHAKKYSAATPSTNVPIGCELCEIVRPRKTHPAFWKYSLPSHIRSTHPRHWNDIDGVPQDLAPDFANKIAISREELAAFGIAMGLTDA</sequence>
<protein>
    <submittedName>
        <fullName evidence="1">Uncharacterized protein</fullName>
    </submittedName>
</protein>
<accession>A0AAD6SMI8</accession>
<organism evidence="1 2">
    <name type="scientific">Mycena alexandri</name>
    <dbReference type="NCBI Taxonomy" id="1745969"/>
    <lineage>
        <taxon>Eukaryota</taxon>
        <taxon>Fungi</taxon>
        <taxon>Dikarya</taxon>
        <taxon>Basidiomycota</taxon>
        <taxon>Agaricomycotina</taxon>
        <taxon>Agaricomycetes</taxon>
        <taxon>Agaricomycetidae</taxon>
        <taxon>Agaricales</taxon>
        <taxon>Marasmiineae</taxon>
        <taxon>Mycenaceae</taxon>
        <taxon>Mycena</taxon>
    </lineage>
</organism>
<reference evidence="1" key="1">
    <citation type="submission" date="2023-03" db="EMBL/GenBank/DDBJ databases">
        <title>Massive genome expansion in bonnet fungi (Mycena s.s.) driven by repeated elements and novel gene families across ecological guilds.</title>
        <authorList>
            <consortium name="Lawrence Berkeley National Laboratory"/>
            <person name="Harder C.B."/>
            <person name="Miyauchi S."/>
            <person name="Viragh M."/>
            <person name="Kuo A."/>
            <person name="Thoen E."/>
            <person name="Andreopoulos B."/>
            <person name="Lu D."/>
            <person name="Skrede I."/>
            <person name="Drula E."/>
            <person name="Henrissat B."/>
            <person name="Morin E."/>
            <person name="Kohler A."/>
            <person name="Barry K."/>
            <person name="LaButti K."/>
            <person name="Morin E."/>
            <person name="Salamov A."/>
            <person name="Lipzen A."/>
            <person name="Mereny Z."/>
            <person name="Hegedus B."/>
            <person name="Baldrian P."/>
            <person name="Stursova M."/>
            <person name="Weitz H."/>
            <person name="Taylor A."/>
            <person name="Grigoriev I.V."/>
            <person name="Nagy L.G."/>
            <person name="Martin F."/>
            <person name="Kauserud H."/>
        </authorList>
    </citation>
    <scope>NUCLEOTIDE SEQUENCE</scope>
    <source>
        <strain evidence="1">CBHHK200</strain>
    </source>
</reference>
<evidence type="ECO:0000313" key="1">
    <source>
        <dbReference type="EMBL" id="KAJ7029666.1"/>
    </source>
</evidence>
<name>A0AAD6SMI8_9AGAR</name>
<feature type="non-terminal residue" evidence="1">
    <location>
        <position position="92"/>
    </location>
</feature>
<proteinExistence type="predicted"/>
<keyword evidence="2" id="KW-1185">Reference proteome</keyword>
<evidence type="ECO:0000313" key="2">
    <source>
        <dbReference type="Proteomes" id="UP001218188"/>
    </source>
</evidence>
<gene>
    <name evidence="1" type="ORF">C8F04DRAFT_881043</name>
</gene>
<dbReference type="Proteomes" id="UP001218188">
    <property type="component" value="Unassembled WGS sequence"/>
</dbReference>
<dbReference type="EMBL" id="JARJCM010000099">
    <property type="protein sequence ID" value="KAJ7029666.1"/>
    <property type="molecule type" value="Genomic_DNA"/>
</dbReference>